<accession>A0A5B2ZEU4</accession>
<keyword evidence="1" id="KW-1133">Transmembrane helix</keyword>
<dbReference type="EMBL" id="VUOD01000002">
    <property type="protein sequence ID" value="KAA2285602.1"/>
    <property type="molecule type" value="Genomic_DNA"/>
</dbReference>
<keyword evidence="1" id="KW-0812">Transmembrane</keyword>
<protein>
    <submittedName>
        <fullName evidence="2">Uncharacterized protein</fullName>
    </submittedName>
</protein>
<reference evidence="2 3" key="2">
    <citation type="submission" date="2019-09" db="EMBL/GenBank/DDBJ databases">
        <authorList>
            <person name="Mazur A."/>
        </authorList>
    </citation>
    <scope>NUCLEOTIDE SEQUENCE [LARGE SCALE GENOMIC DNA]</scope>
    <source>
        <strain evidence="2 3">3729k</strain>
    </source>
</reference>
<dbReference type="RefSeq" id="WP_149859704.1">
    <property type="nucleotide sequence ID" value="NZ_VUOD01000002.1"/>
</dbReference>
<feature type="transmembrane region" description="Helical" evidence="1">
    <location>
        <begin position="37"/>
        <end position="55"/>
    </location>
</feature>
<keyword evidence="1" id="KW-0472">Membrane</keyword>
<proteinExistence type="predicted"/>
<organism evidence="2 3">
    <name type="scientific">Arenimonas fontis</name>
    <dbReference type="NCBI Taxonomy" id="2608255"/>
    <lineage>
        <taxon>Bacteria</taxon>
        <taxon>Pseudomonadati</taxon>
        <taxon>Pseudomonadota</taxon>
        <taxon>Gammaproteobacteria</taxon>
        <taxon>Lysobacterales</taxon>
        <taxon>Lysobacteraceae</taxon>
        <taxon>Arenimonas</taxon>
    </lineage>
</organism>
<evidence type="ECO:0000313" key="3">
    <source>
        <dbReference type="Proteomes" id="UP000322165"/>
    </source>
</evidence>
<feature type="transmembrane region" description="Helical" evidence="1">
    <location>
        <begin position="12"/>
        <end position="31"/>
    </location>
</feature>
<dbReference type="Proteomes" id="UP000322165">
    <property type="component" value="Unassembled WGS sequence"/>
</dbReference>
<feature type="transmembrane region" description="Helical" evidence="1">
    <location>
        <begin position="67"/>
        <end position="91"/>
    </location>
</feature>
<sequence>MNAVQPSPAQDAPVLAGWITLVVTWILFLIPFPGFGILGWVANVVALVLSIVVLAKGATGHGIAQLVCALLVSPVVYFIGLALFVGALAMLDQM</sequence>
<keyword evidence="3" id="KW-1185">Reference proteome</keyword>
<reference evidence="2 3" key="1">
    <citation type="submission" date="2019-09" db="EMBL/GenBank/DDBJ databases">
        <title>Arenimonas chukotkensis sp. nov., a bacterium isolated from Chukotka hot spring, Arctic region, Russia.</title>
        <authorList>
            <person name="Zayulina K.S."/>
            <person name="Prokofeva M.I."/>
            <person name="Elcheninov A.G."/>
            <person name="Novikov A."/>
            <person name="Kochetkova T.V."/>
            <person name="Kublanov I.V."/>
        </authorList>
    </citation>
    <scope>NUCLEOTIDE SEQUENCE [LARGE SCALE GENOMIC DNA]</scope>
    <source>
        <strain evidence="2 3">3729k</strain>
    </source>
</reference>
<evidence type="ECO:0000313" key="2">
    <source>
        <dbReference type="EMBL" id="KAA2285602.1"/>
    </source>
</evidence>
<name>A0A5B2ZEU4_9GAMM</name>
<comment type="caution">
    <text evidence="2">The sequence shown here is derived from an EMBL/GenBank/DDBJ whole genome shotgun (WGS) entry which is preliminary data.</text>
</comment>
<gene>
    <name evidence="2" type="ORF">F0415_02890</name>
</gene>
<evidence type="ECO:0000256" key="1">
    <source>
        <dbReference type="SAM" id="Phobius"/>
    </source>
</evidence>
<dbReference type="AlphaFoldDB" id="A0A5B2ZEU4"/>